<comment type="caution">
    <text evidence="2">The sequence shown here is derived from an EMBL/GenBank/DDBJ whole genome shotgun (WGS) entry which is preliminary data.</text>
</comment>
<feature type="domain" description="Glucosamine/galactosamine-6-phosphate isomerase" evidence="1">
    <location>
        <begin position="22"/>
        <end position="178"/>
    </location>
</feature>
<dbReference type="InterPro" id="IPR039104">
    <property type="entry name" value="6PGL"/>
</dbReference>
<dbReference type="VEuPathDB" id="MicrosporidiaDB:CWI37_1679p0010"/>
<accession>A0A4Q9KUY8</accession>
<dbReference type="Pfam" id="PF01182">
    <property type="entry name" value="Glucosamine_iso"/>
    <property type="match status" value="1"/>
</dbReference>
<dbReference type="PANTHER" id="PTHR11054">
    <property type="entry name" value="6-PHOSPHOGLUCONOLACTONASE"/>
    <property type="match status" value="1"/>
</dbReference>
<reference evidence="2 3" key="1">
    <citation type="submission" date="2017-12" db="EMBL/GenBank/DDBJ databases">
        <authorList>
            <person name="Pombert J.-F."/>
            <person name="Haag K.L."/>
            <person name="Ebert D."/>
        </authorList>
    </citation>
    <scope>NUCLEOTIDE SEQUENCE [LARGE SCALE GENOMIC DNA]</scope>
    <source>
        <strain evidence="2">FI-OER-3-3</strain>
    </source>
</reference>
<proteinExistence type="predicted"/>
<dbReference type="InterPro" id="IPR006148">
    <property type="entry name" value="Glc/Gal-6P_isomerase"/>
</dbReference>
<dbReference type="PANTHER" id="PTHR11054:SF0">
    <property type="entry name" value="6-PHOSPHOGLUCONOLACTONASE"/>
    <property type="match status" value="1"/>
</dbReference>
<dbReference type="Proteomes" id="UP000292362">
    <property type="component" value="Unassembled WGS sequence"/>
</dbReference>
<dbReference type="EMBL" id="PITJ01001679">
    <property type="protein sequence ID" value="TBT98606.1"/>
    <property type="molecule type" value="Genomic_DNA"/>
</dbReference>
<evidence type="ECO:0000313" key="3">
    <source>
        <dbReference type="Proteomes" id="UP000292362"/>
    </source>
</evidence>
<gene>
    <name evidence="2" type="ORF">CWI37_1679p0010</name>
</gene>
<protein>
    <submittedName>
        <fullName evidence="2">6-phosphogluconolactonase-like protein</fullName>
    </submittedName>
</protein>
<evidence type="ECO:0000313" key="2">
    <source>
        <dbReference type="EMBL" id="TBT98606.1"/>
    </source>
</evidence>
<dbReference type="InterPro" id="IPR037171">
    <property type="entry name" value="NagB/RpiA_transferase-like"/>
</dbReference>
<dbReference type="AlphaFoldDB" id="A0A4Q9KUY8"/>
<organism evidence="2 3">
    <name type="scientific">Hamiltosporidium tvaerminnensis</name>
    <dbReference type="NCBI Taxonomy" id="1176355"/>
    <lineage>
        <taxon>Eukaryota</taxon>
        <taxon>Fungi</taxon>
        <taxon>Fungi incertae sedis</taxon>
        <taxon>Microsporidia</taxon>
        <taxon>Dubosqiidae</taxon>
        <taxon>Hamiltosporidium</taxon>
    </lineage>
</organism>
<name>A0A4Q9KUY8_9MICR</name>
<dbReference type="Gene3D" id="3.40.50.1360">
    <property type="match status" value="1"/>
</dbReference>
<evidence type="ECO:0000259" key="1">
    <source>
        <dbReference type="Pfam" id="PF01182"/>
    </source>
</evidence>
<sequence>MPSTIYISDFVYEMESILRKFDNKDLKLMISGGSILTILKNINFKNIKTTKWKIYFADERISEQESDLNFFDAEFLKSTDALIYPINTKICPEKAIEDYISILEPINVCFLGVGEDGHIASIFPNSKNITKKEMFIYVNDSPKPPKERISVSISYLNTVNSIYFFIPPKNEILKDVCCPDQSIQKELKDDYVIFLDSRIKNKN</sequence>
<dbReference type="GO" id="GO:0005975">
    <property type="term" value="P:carbohydrate metabolic process"/>
    <property type="evidence" value="ECO:0007669"/>
    <property type="project" value="InterPro"/>
</dbReference>
<dbReference type="SUPFAM" id="SSF100950">
    <property type="entry name" value="NagB/RpiA/CoA transferase-like"/>
    <property type="match status" value="1"/>
</dbReference>